<protein>
    <submittedName>
        <fullName evidence="1">Uncharacterized protein</fullName>
    </submittedName>
</protein>
<reference evidence="1 2" key="1">
    <citation type="submission" date="2014-04" db="EMBL/GenBank/DDBJ databases">
        <authorList>
            <consortium name="DOE Joint Genome Institute"/>
            <person name="Kuo A."/>
            <person name="Kohler A."/>
            <person name="Nagy L.G."/>
            <person name="Floudas D."/>
            <person name="Copeland A."/>
            <person name="Barry K.W."/>
            <person name="Cichocki N."/>
            <person name="Veneault-Fourrey C."/>
            <person name="LaButti K."/>
            <person name="Lindquist E.A."/>
            <person name="Lipzen A."/>
            <person name="Lundell T."/>
            <person name="Morin E."/>
            <person name="Murat C."/>
            <person name="Sun H."/>
            <person name="Tunlid A."/>
            <person name="Henrissat B."/>
            <person name="Grigoriev I.V."/>
            <person name="Hibbett D.S."/>
            <person name="Martin F."/>
            <person name="Nordberg H.P."/>
            <person name="Cantor M.N."/>
            <person name="Hua S.X."/>
        </authorList>
    </citation>
    <scope>NUCLEOTIDE SEQUENCE [LARGE SCALE GENOMIC DNA]</scope>
    <source>
        <strain evidence="1 2">Foug A</strain>
    </source>
</reference>
<dbReference type="InParanoid" id="A0A0C3DNT8"/>
<proteinExistence type="predicted"/>
<sequence length="68" mass="7872">MYHQEDLVEGIQPWSFARSLQYDVTVGAGIFENLALELTRKRIPADTRLIERVDIDDELKGFVIRPIL</sequence>
<feature type="non-terminal residue" evidence="1">
    <location>
        <position position="68"/>
    </location>
</feature>
<dbReference type="Proteomes" id="UP000053989">
    <property type="component" value="Unassembled WGS sequence"/>
</dbReference>
<evidence type="ECO:0000313" key="1">
    <source>
        <dbReference type="EMBL" id="KIM62315.1"/>
    </source>
</evidence>
<dbReference type="EMBL" id="KN822043">
    <property type="protein sequence ID" value="KIM62315.1"/>
    <property type="molecule type" value="Genomic_DNA"/>
</dbReference>
<keyword evidence="2" id="KW-1185">Reference proteome</keyword>
<gene>
    <name evidence="1" type="ORF">SCLCIDRAFT_1215183</name>
</gene>
<dbReference type="HOGENOM" id="CLU_2801117_0_0_1"/>
<evidence type="ECO:0000313" key="2">
    <source>
        <dbReference type="Proteomes" id="UP000053989"/>
    </source>
</evidence>
<reference evidence="2" key="2">
    <citation type="submission" date="2015-01" db="EMBL/GenBank/DDBJ databases">
        <title>Evolutionary Origins and Diversification of the Mycorrhizal Mutualists.</title>
        <authorList>
            <consortium name="DOE Joint Genome Institute"/>
            <consortium name="Mycorrhizal Genomics Consortium"/>
            <person name="Kohler A."/>
            <person name="Kuo A."/>
            <person name="Nagy L.G."/>
            <person name="Floudas D."/>
            <person name="Copeland A."/>
            <person name="Barry K.W."/>
            <person name="Cichocki N."/>
            <person name="Veneault-Fourrey C."/>
            <person name="LaButti K."/>
            <person name="Lindquist E.A."/>
            <person name="Lipzen A."/>
            <person name="Lundell T."/>
            <person name="Morin E."/>
            <person name="Murat C."/>
            <person name="Riley R."/>
            <person name="Ohm R."/>
            <person name="Sun H."/>
            <person name="Tunlid A."/>
            <person name="Henrissat B."/>
            <person name="Grigoriev I.V."/>
            <person name="Hibbett D.S."/>
            <person name="Martin F."/>
        </authorList>
    </citation>
    <scope>NUCLEOTIDE SEQUENCE [LARGE SCALE GENOMIC DNA]</scope>
    <source>
        <strain evidence="2">Foug A</strain>
    </source>
</reference>
<accession>A0A0C3DNT8</accession>
<organism evidence="1 2">
    <name type="scientific">Scleroderma citrinum Foug A</name>
    <dbReference type="NCBI Taxonomy" id="1036808"/>
    <lineage>
        <taxon>Eukaryota</taxon>
        <taxon>Fungi</taxon>
        <taxon>Dikarya</taxon>
        <taxon>Basidiomycota</taxon>
        <taxon>Agaricomycotina</taxon>
        <taxon>Agaricomycetes</taxon>
        <taxon>Agaricomycetidae</taxon>
        <taxon>Boletales</taxon>
        <taxon>Sclerodermatineae</taxon>
        <taxon>Sclerodermataceae</taxon>
        <taxon>Scleroderma</taxon>
    </lineage>
</organism>
<dbReference type="AlphaFoldDB" id="A0A0C3DNT8"/>
<name>A0A0C3DNT8_9AGAM</name>